<protein>
    <submittedName>
        <fullName evidence="1">Uncharacterized protein</fullName>
    </submittedName>
</protein>
<dbReference type="AlphaFoldDB" id="A0A076LC97"/>
<dbReference type="RefSeq" id="WP_048202209.1">
    <property type="nucleotide sequence ID" value="NZ_CP009149.1"/>
</dbReference>
<dbReference type="Proteomes" id="UP000028781">
    <property type="component" value="Chromosome"/>
</dbReference>
<dbReference type="OrthoDB" id="64181at2157"/>
<sequence>MKKFGILLFSDIVKECMNGDEFAREIIEDLLNFLIKLRIWRWKYLLSQNQKNEIQMSELLPLIKEEKEEIDRLFSFLYNTDISVENRIEILMLLKEFVKEEIKWILMDANQVNLVRK</sequence>
<proteinExistence type="predicted"/>
<gene>
    <name evidence="1" type="ORF">JH146_1253</name>
</gene>
<dbReference type="STRING" id="1301915.JH146_1253"/>
<evidence type="ECO:0000313" key="1">
    <source>
        <dbReference type="EMBL" id="AIJ06095.1"/>
    </source>
</evidence>
<reference evidence="1 2" key="1">
    <citation type="journal article" date="2015" name="Int. J. Syst. Evol. Microbiol.">
        <title>M ethanocaldococcus bathoardescens sp. nov., a hyperthermophilic methanogen isolated from a volcanically active deep-sea hydrothermal vent.</title>
        <authorList>
            <person name="Stewart L.C."/>
            <person name="Jung J.H."/>
            <person name="Kim Y.T."/>
            <person name="Kwon S.W."/>
            <person name="Park C.S."/>
            <person name="Holden J.F."/>
        </authorList>
    </citation>
    <scope>NUCLEOTIDE SEQUENCE [LARGE SCALE GENOMIC DNA]</scope>
    <source>
        <strain evidence="1 2">JH146</strain>
    </source>
</reference>
<dbReference type="EMBL" id="CP009149">
    <property type="protein sequence ID" value="AIJ06095.1"/>
    <property type="molecule type" value="Genomic_DNA"/>
</dbReference>
<evidence type="ECO:0000313" key="2">
    <source>
        <dbReference type="Proteomes" id="UP000028781"/>
    </source>
</evidence>
<accession>A0A076LC97</accession>
<dbReference type="GeneID" id="24891872"/>
<name>A0A076LC97_9EURY</name>
<keyword evidence="2" id="KW-1185">Reference proteome</keyword>
<organism evidence="1 2">
    <name type="scientific">Methanocaldococcus bathoardescens</name>
    <dbReference type="NCBI Taxonomy" id="1301915"/>
    <lineage>
        <taxon>Archaea</taxon>
        <taxon>Methanobacteriati</taxon>
        <taxon>Methanobacteriota</taxon>
        <taxon>Methanomada group</taxon>
        <taxon>Methanococci</taxon>
        <taxon>Methanococcales</taxon>
        <taxon>Methanocaldococcaceae</taxon>
        <taxon>Methanocaldococcus</taxon>
    </lineage>
</organism>
<dbReference type="HOGENOM" id="CLU_2079428_0_0_2"/>
<dbReference type="KEGG" id="mjh:JH146_1253"/>